<keyword evidence="3" id="KW-1185">Reference proteome</keyword>
<dbReference type="EMBL" id="LT607409">
    <property type="protein sequence ID" value="SCF09272.1"/>
    <property type="molecule type" value="Genomic_DNA"/>
</dbReference>
<dbReference type="PROSITE" id="PS50943">
    <property type="entry name" value="HTH_CROC1"/>
    <property type="match status" value="1"/>
</dbReference>
<sequence length="143" mass="14985">MADLPHPLTAFIVGEIRRARGPAGMTQESFGRGAGFSASQVSAVESETRALTMDVIKGADRAFKNGGLFERMVAKLGAPSWYSVVTVSSQAPLKPKPALLASPIRLIQSTASPAISWWIGSAFGGKKYCRPPISCASTNTCGG</sequence>
<evidence type="ECO:0000313" key="3">
    <source>
        <dbReference type="Proteomes" id="UP000198224"/>
    </source>
</evidence>
<organism evidence="2 3">
    <name type="scientific">Micromonospora chokoriensis</name>
    <dbReference type="NCBI Taxonomy" id="356851"/>
    <lineage>
        <taxon>Bacteria</taxon>
        <taxon>Bacillati</taxon>
        <taxon>Actinomycetota</taxon>
        <taxon>Actinomycetes</taxon>
        <taxon>Micromonosporales</taxon>
        <taxon>Micromonosporaceae</taxon>
        <taxon>Micromonospora</taxon>
    </lineage>
</organism>
<dbReference type="AlphaFoldDB" id="A0A1C4XLR6"/>
<dbReference type="SUPFAM" id="SSF47413">
    <property type="entry name" value="lambda repressor-like DNA-binding domains"/>
    <property type="match status" value="1"/>
</dbReference>
<dbReference type="Proteomes" id="UP000198224">
    <property type="component" value="Chromosome I"/>
</dbReference>
<dbReference type="Gene3D" id="1.10.260.40">
    <property type="entry name" value="lambda repressor-like DNA-binding domains"/>
    <property type="match status" value="1"/>
</dbReference>
<dbReference type="InterPro" id="IPR010982">
    <property type="entry name" value="Lambda_DNA-bd_dom_sf"/>
</dbReference>
<gene>
    <name evidence="2" type="ORF">GA0070612_3732</name>
</gene>
<dbReference type="InterPro" id="IPR001387">
    <property type="entry name" value="Cro/C1-type_HTH"/>
</dbReference>
<accession>A0A1C4XLR6</accession>
<proteinExistence type="predicted"/>
<evidence type="ECO:0000313" key="2">
    <source>
        <dbReference type="EMBL" id="SCF09272.1"/>
    </source>
</evidence>
<name>A0A1C4XLR6_9ACTN</name>
<dbReference type="Pfam" id="PF01381">
    <property type="entry name" value="HTH_3"/>
    <property type="match status" value="1"/>
</dbReference>
<dbReference type="CDD" id="cd00093">
    <property type="entry name" value="HTH_XRE"/>
    <property type="match status" value="1"/>
</dbReference>
<dbReference type="GO" id="GO:0003677">
    <property type="term" value="F:DNA binding"/>
    <property type="evidence" value="ECO:0007669"/>
    <property type="project" value="InterPro"/>
</dbReference>
<reference evidence="3" key="1">
    <citation type="submission" date="2016-06" db="EMBL/GenBank/DDBJ databases">
        <authorList>
            <person name="Varghese N."/>
            <person name="Submissions Spin"/>
        </authorList>
    </citation>
    <scope>NUCLEOTIDE SEQUENCE [LARGE SCALE GENOMIC DNA]</scope>
    <source>
        <strain evidence="3">DSM 45160</strain>
    </source>
</reference>
<dbReference type="SMART" id="SM00530">
    <property type="entry name" value="HTH_XRE"/>
    <property type="match status" value="1"/>
</dbReference>
<evidence type="ECO:0000259" key="1">
    <source>
        <dbReference type="PROSITE" id="PS50943"/>
    </source>
</evidence>
<feature type="domain" description="HTH cro/C1-type" evidence="1">
    <location>
        <begin position="16"/>
        <end position="57"/>
    </location>
</feature>
<protein>
    <submittedName>
        <fullName evidence="2">Helix-turn-helix</fullName>
    </submittedName>
</protein>